<evidence type="ECO:0000256" key="1">
    <source>
        <dbReference type="ARBA" id="ARBA00004651"/>
    </source>
</evidence>
<keyword evidence="5 8" id="KW-0472">Membrane</keyword>
<feature type="transmembrane region" description="Helical" evidence="8">
    <location>
        <begin position="232"/>
        <end position="251"/>
    </location>
</feature>
<comment type="subcellular location">
    <subcellularLocation>
        <location evidence="1 8">Cell membrane</location>
        <topology evidence="1 8">Multi-pass membrane protein</topology>
    </subcellularLocation>
</comment>
<feature type="transmembrane region" description="Helical" evidence="8">
    <location>
        <begin position="49"/>
        <end position="67"/>
    </location>
</feature>
<keyword evidence="3 8" id="KW-0812">Transmembrane</keyword>
<dbReference type="GO" id="GO:0030424">
    <property type="term" value="C:axon"/>
    <property type="evidence" value="ECO:0007669"/>
    <property type="project" value="TreeGrafter"/>
</dbReference>
<evidence type="ECO:0000256" key="8">
    <source>
        <dbReference type="RuleBase" id="RU363108"/>
    </source>
</evidence>
<evidence type="ECO:0000313" key="10">
    <source>
        <dbReference type="Proteomes" id="UP000494040"/>
    </source>
</evidence>
<dbReference type="GO" id="GO:0050909">
    <property type="term" value="P:sensory perception of taste"/>
    <property type="evidence" value="ECO:0007669"/>
    <property type="project" value="InterPro"/>
</dbReference>
<evidence type="ECO:0000256" key="7">
    <source>
        <dbReference type="ARBA" id="ARBA00023224"/>
    </source>
</evidence>
<name>A0A8I6RZE6_CIMLE</name>
<organism evidence="9 10">
    <name type="scientific">Cimex lectularius</name>
    <name type="common">Bed bug</name>
    <name type="synonym">Acanthia lectularia</name>
    <dbReference type="NCBI Taxonomy" id="79782"/>
    <lineage>
        <taxon>Eukaryota</taxon>
        <taxon>Metazoa</taxon>
        <taxon>Ecdysozoa</taxon>
        <taxon>Arthropoda</taxon>
        <taxon>Hexapoda</taxon>
        <taxon>Insecta</taxon>
        <taxon>Pterygota</taxon>
        <taxon>Neoptera</taxon>
        <taxon>Paraneoptera</taxon>
        <taxon>Hemiptera</taxon>
        <taxon>Heteroptera</taxon>
        <taxon>Panheteroptera</taxon>
        <taxon>Cimicomorpha</taxon>
        <taxon>Cimicidae</taxon>
        <taxon>Cimex</taxon>
    </lineage>
</organism>
<evidence type="ECO:0000256" key="3">
    <source>
        <dbReference type="ARBA" id="ARBA00022692"/>
    </source>
</evidence>
<feature type="transmembrane region" description="Helical" evidence="8">
    <location>
        <begin position="87"/>
        <end position="105"/>
    </location>
</feature>
<evidence type="ECO:0000256" key="5">
    <source>
        <dbReference type="ARBA" id="ARBA00023136"/>
    </source>
</evidence>
<sequence>MAKAPVTLKFANFQTDNIFSKWFRILTYVGCNSLYLKDGIVRWSRIGHVYPMLTLLLNALLIVYSIYKTVFDPPRRESFLLRYLKCFQNIVFYLLPILFYVFMHFKVNNWNRLIELLRNVEILFGFRTKVRLELFLLAAAPTIIGATVEMFIFFERVVLEGFMEIYTILSFVVSFFAINFYYVILKIIRQHFERSKMKISKLDHDLMNDVMKIVNTLLIACSEVNAIYGPQILVSLFCYFLLLTAEIYSIICTAGKITTTESLISFTWAYSYFIQIAVLIYSSAEATKQANEFNETLYRMIMADKNDVFSRNYKVNTHLANQKTAVFTACGWFTIDYTTSCSMIATSATYLIILLQMGGTSLGEEPEE</sequence>
<dbReference type="RefSeq" id="XP_014252711.2">
    <property type="nucleotide sequence ID" value="XM_014397225.2"/>
</dbReference>
<dbReference type="EnsemblMetazoa" id="XM_014397225.2">
    <property type="protein sequence ID" value="XP_014252711.2"/>
    <property type="gene ID" value="LOC106668447"/>
</dbReference>
<dbReference type="PANTHER" id="PTHR21143">
    <property type="entry name" value="INVERTEBRATE GUSTATORY RECEPTOR"/>
    <property type="match status" value="1"/>
</dbReference>
<dbReference type="GO" id="GO:0043025">
    <property type="term" value="C:neuronal cell body"/>
    <property type="evidence" value="ECO:0007669"/>
    <property type="project" value="TreeGrafter"/>
</dbReference>
<dbReference type="GO" id="GO:0005886">
    <property type="term" value="C:plasma membrane"/>
    <property type="evidence" value="ECO:0007669"/>
    <property type="project" value="UniProtKB-SubCell"/>
</dbReference>
<proteinExistence type="inferred from homology"/>
<dbReference type="GO" id="GO:0008049">
    <property type="term" value="P:male courtship behavior"/>
    <property type="evidence" value="ECO:0007669"/>
    <property type="project" value="TreeGrafter"/>
</dbReference>
<dbReference type="InterPro" id="IPR013604">
    <property type="entry name" value="7TM_chemorcpt"/>
</dbReference>
<dbReference type="OrthoDB" id="8183114at2759"/>
<protein>
    <recommendedName>
        <fullName evidence="8">Gustatory receptor</fullName>
    </recommendedName>
</protein>
<dbReference type="GO" id="GO:0007635">
    <property type="term" value="P:chemosensory behavior"/>
    <property type="evidence" value="ECO:0007669"/>
    <property type="project" value="TreeGrafter"/>
</dbReference>
<feature type="transmembrane region" description="Helical" evidence="8">
    <location>
        <begin position="263"/>
        <end position="284"/>
    </location>
</feature>
<comment type="similarity">
    <text evidence="8">Belongs to the insect chemoreceptor superfamily. Gustatory receptor (GR) family.</text>
</comment>
<keyword evidence="10" id="KW-1185">Reference proteome</keyword>
<accession>A0A8I6RZE6</accession>
<comment type="function">
    <text evidence="8">Gustatory receptor which mediates acceptance or avoidance behavior, depending on its substrates.</text>
</comment>
<feature type="transmembrane region" description="Helical" evidence="8">
    <location>
        <begin position="165"/>
        <end position="185"/>
    </location>
</feature>
<feature type="transmembrane region" description="Helical" evidence="8">
    <location>
        <begin position="134"/>
        <end position="153"/>
    </location>
</feature>
<keyword evidence="4 8" id="KW-1133">Transmembrane helix</keyword>
<dbReference type="AlphaFoldDB" id="A0A8I6RZE6"/>
<dbReference type="Proteomes" id="UP000494040">
    <property type="component" value="Unassembled WGS sequence"/>
</dbReference>
<dbReference type="GeneID" id="106668447"/>
<keyword evidence="2 8" id="KW-1003">Cell membrane</keyword>
<evidence type="ECO:0000256" key="2">
    <source>
        <dbReference type="ARBA" id="ARBA00022475"/>
    </source>
</evidence>
<evidence type="ECO:0000313" key="9">
    <source>
        <dbReference type="EnsemblMetazoa" id="XP_014252711.2"/>
    </source>
</evidence>
<dbReference type="PANTHER" id="PTHR21143:SF133">
    <property type="entry name" value="GUSTATORY AND PHEROMONE RECEPTOR 32A-RELATED"/>
    <property type="match status" value="1"/>
</dbReference>
<dbReference type="GO" id="GO:0030425">
    <property type="term" value="C:dendrite"/>
    <property type="evidence" value="ECO:0007669"/>
    <property type="project" value="TreeGrafter"/>
</dbReference>
<dbReference type="Pfam" id="PF08395">
    <property type="entry name" value="7tm_7"/>
    <property type="match status" value="1"/>
</dbReference>
<keyword evidence="7 8" id="KW-0807">Transducer</keyword>
<evidence type="ECO:0000256" key="4">
    <source>
        <dbReference type="ARBA" id="ARBA00022989"/>
    </source>
</evidence>
<comment type="caution">
    <text evidence="8">Lacks conserved residue(s) required for the propagation of feature annotation.</text>
</comment>
<evidence type="ECO:0000256" key="6">
    <source>
        <dbReference type="ARBA" id="ARBA00023170"/>
    </source>
</evidence>
<dbReference type="GO" id="GO:0007165">
    <property type="term" value="P:signal transduction"/>
    <property type="evidence" value="ECO:0007669"/>
    <property type="project" value="UniProtKB-KW"/>
</dbReference>
<reference evidence="9" key="1">
    <citation type="submission" date="2022-01" db="UniProtKB">
        <authorList>
            <consortium name="EnsemblMetazoa"/>
        </authorList>
    </citation>
    <scope>IDENTIFICATION</scope>
</reference>
<keyword evidence="6 8" id="KW-0675">Receptor</keyword>